<dbReference type="AlphaFoldDB" id="A0A2J7QKZ8"/>
<keyword evidence="3" id="KW-1185">Reference proteome</keyword>
<evidence type="ECO:0000313" key="3">
    <source>
        <dbReference type="Proteomes" id="UP000235965"/>
    </source>
</evidence>
<dbReference type="EMBL" id="NEVH01013255">
    <property type="protein sequence ID" value="PNF29267.1"/>
    <property type="molecule type" value="Genomic_DNA"/>
</dbReference>
<dbReference type="GO" id="GO:0003676">
    <property type="term" value="F:nucleic acid binding"/>
    <property type="evidence" value="ECO:0007669"/>
    <property type="project" value="InterPro"/>
</dbReference>
<evidence type="ECO:0008006" key="4">
    <source>
        <dbReference type="Google" id="ProtNLM"/>
    </source>
</evidence>
<dbReference type="Gene3D" id="3.30.420.10">
    <property type="entry name" value="Ribonuclease H-like superfamily/Ribonuclease H"/>
    <property type="match status" value="1"/>
</dbReference>
<reference evidence="2 3" key="1">
    <citation type="submission" date="2017-12" db="EMBL/GenBank/DDBJ databases">
        <title>Hemimetabolous genomes reveal molecular basis of termite eusociality.</title>
        <authorList>
            <person name="Harrison M.C."/>
            <person name="Jongepier E."/>
            <person name="Robertson H.M."/>
            <person name="Arning N."/>
            <person name="Bitard-Feildel T."/>
            <person name="Chao H."/>
            <person name="Childers C.P."/>
            <person name="Dinh H."/>
            <person name="Doddapaneni H."/>
            <person name="Dugan S."/>
            <person name="Gowin J."/>
            <person name="Greiner C."/>
            <person name="Han Y."/>
            <person name="Hu H."/>
            <person name="Hughes D.S.T."/>
            <person name="Huylmans A.-K."/>
            <person name="Kemena C."/>
            <person name="Kremer L.P.M."/>
            <person name="Lee S.L."/>
            <person name="Lopez-Ezquerra A."/>
            <person name="Mallet L."/>
            <person name="Monroy-Kuhn J.M."/>
            <person name="Moser A."/>
            <person name="Murali S.C."/>
            <person name="Muzny D.M."/>
            <person name="Otani S."/>
            <person name="Piulachs M.-D."/>
            <person name="Poelchau M."/>
            <person name="Qu J."/>
            <person name="Schaub F."/>
            <person name="Wada-Katsumata A."/>
            <person name="Worley K.C."/>
            <person name="Xie Q."/>
            <person name="Ylla G."/>
            <person name="Poulsen M."/>
            <person name="Gibbs R.A."/>
            <person name="Schal C."/>
            <person name="Richards S."/>
            <person name="Belles X."/>
            <person name="Korb J."/>
            <person name="Bornberg-Bauer E."/>
        </authorList>
    </citation>
    <scope>NUCLEOTIDE SEQUENCE [LARGE SCALE GENOMIC DNA]</scope>
    <source>
        <tissue evidence="2">Whole body</tissue>
    </source>
</reference>
<dbReference type="InterPro" id="IPR036397">
    <property type="entry name" value="RNaseH_sf"/>
</dbReference>
<organism evidence="2 3">
    <name type="scientific">Cryptotermes secundus</name>
    <dbReference type="NCBI Taxonomy" id="105785"/>
    <lineage>
        <taxon>Eukaryota</taxon>
        <taxon>Metazoa</taxon>
        <taxon>Ecdysozoa</taxon>
        <taxon>Arthropoda</taxon>
        <taxon>Hexapoda</taxon>
        <taxon>Insecta</taxon>
        <taxon>Pterygota</taxon>
        <taxon>Neoptera</taxon>
        <taxon>Polyneoptera</taxon>
        <taxon>Dictyoptera</taxon>
        <taxon>Blattodea</taxon>
        <taxon>Blattoidea</taxon>
        <taxon>Termitoidae</taxon>
        <taxon>Kalotermitidae</taxon>
        <taxon>Cryptotermitinae</taxon>
        <taxon>Cryptotermes</taxon>
    </lineage>
</organism>
<dbReference type="Proteomes" id="UP000235965">
    <property type="component" value="Unassembled WGS sequence"/>
</dbReference>
<proteinExistence type="predicted"/>
<evidence type="ECO:0000256" key="1">
    <source>
        <dbReference type="SAM" id="MobiDB-lite"/>
    </source>
</evidence>
<gene>
    <name evidence="2" type="ORF">B7P43_G10488</name>
</gene>
<evidence type="ECO:0000313" key="2">
    <source>
        <dbReference type="EMBL" id="PNF29267.1"/>
    </source>
</evidence>
<comment type="caution">
    <text evidence="2">The sequence shown here is derived from an EMBL/GenBank/DDBJ whole genome shotgun (WGS) entry which is preliminary data.</text>
</comment>
<dbReference type="PANTHER" id="PTHR46060:SF1">
    <property type="entry name" value="MARINER MOS1 TRANSPOSASE-LIKE PROTEIN"/>
    <property type="match status" value="1"/>
</dbReference>
<dbReference type="InterPro" id="IPR052709">
    <property type="entry name" value="Transposase-MT_Hybrid"/>
</dbReference>
<name>A0A2J7QKZ8_9NEOP</name>
<dbReference type="PANTHER" id="PTHR46060">
    <property type="entry name" value="MARINER MOS1 TRANSPOSASE-LIKE PROTEIN"/>
    <property type="match status" value="1"/>
</dbReference>
<protein>
    <recommendedName>
        <fullName evidence="4">Mos1 transposase HTH domain-containing protein</fullName>
    </recommendedName>
</protein>
<accession>A0A2J7QKZ8</accession>
<dbReference type="InParanoid" id="A0A2J7QKZ8"/>
<dbReference type="STRING" id="105785.A0A2J7QKZ8"/>
<sequence>MLKTAYKDDAMGKTQVFEWFSRFKRGEMSTDDKPHSGRPSTARTHENVEKIRDIIKEDRRRTIEEIVELVAAKFVPRLTAEQKQGHVEACCALKEVSRNDQNFFLFPRMKRDMKGKRFADVAEVKEKTTEALSSISKDEFRQCFEKWNKRLDKCISVSGEYFEGD</sequence>
<feature type="region of interest" description="Disordered" evidence="1">
    <location>
        <begin position="27"/>
        <end position="46"/>
    </location>
</feature>